<comment type="caution">
    <text evidence="11">The sequence shown here is derived from an EMBL/GenBank/DDBJ whole genome shotgun (WGS) entry which is preliminary data.</text>
</comment>
<dbReference type="Gene3D" id="3.40.390.10">
    <property type="entry name" value="Collagenase (Catalytic Domain)"/>
    <property type="match status" value="1"/>
</dbReference>
<evidence type="ECO:0000259" key="10">
    <source>
        <dbReference type="Pfam" id="PF05572"/>
    </source>
</evidence>
<evidence type="ECO:0000313" key="12">
    <source>
        <dbReference type="Proteomes" id="UP000076881"/>
    </source>
</evidence>
<keyword evidence="7" id="KW-0862">Zinc</keyword>
<dbReference type="STRING" id="1081108.A0A162N5J9"/>
<keyword evidence="3" id="KW-0645">Protease</keyword>
<keyword evidence="12" id="KW-1185">Reference proteome</keyword>
<sequence length="258" mass="28611">MLLAFFYLITLVRANTSMLNLDCDSTDPSDELLPAHSNLANVLLLKRNTFPDAINIETYVHIFADNSTYKGGWLNDTTIEKQIQVLDSGFNNTPFMFTLKGISRNVTRLPDDNRVDTVALFKAKFRKGDYRTLNLYYVREKPNYGVGTFPSMAAAVDRNTYELLLDGCMMGSNTTPGSSGSLHAGKTTIHEVGHWLGLLHTFRGGCSSATGDYIADTPVEADLSSQDNIFEICPIGRDSCPDYPGVDPINDYMDYSTE</sequence>
<gene>
    <name evidence="11" type="ORF">LEL_05573</name>
</gene>
<keyword evidence="8" id="KW-0482">Metalloprotease</keyword>
<dbReference type="EMBL" id="AZHF01000004">
    <property type="protein sequence ID" value="OAA75889.1"/>
    <property type="molecule type" value="Genomic_DNA"/>
</dbReference>
<dbReference type="SUPFAM" id="SSF55486">
    <property type="entry name" value="Metalloproteases ('zincins'), catalytic domain"/>
    <property type="match status" value="1"/>
</dbReference>
<evidence type="ECO:0000256" key="3">
    <source>
        <dbReference type="ARBA" id="ARBA00022670"/>
    </source>
</evidence>
<dbReference type="InterPro" id="IPR008754">
    <property type="entry name" value="Peptidase_M43"/>
</dbReference>
<evidence type="ECO:0000256" key="8">
    <source>
        <dbReference type="ARBA" id="ARBA00023049"/>
    </source>
</evidence>
<reference evidence="11 12" key="1">
    <citation type="journal article" date="2016" name="Genome Biol. Evol.">
        <title>Divergent and convergent evolution of fungal pathogenicity.</title>
        <authorList>
            <person name="Shang Y."/>
            <person name="Xiao G."/>
            <person name="Zheng P."/>
            <person name="Cen K."/>
            <person name="Zhan S."/>
            <person name="Wang C."/>
        </authorList>
    </citation>
    <scope>NUCLEOTIDE SEQUENCE [LARGE SCALE GENOMIC DNA]</scope>
    <source>
        <strain evidence="11 12">RCEF 1005</strain>
    </source>
</reference>
<evidence type="ECO:0000256" key="5">
    <source>
        <dbReference type="ARBA" id="ARBA00022729"/>
    </source>
</evidence>
<dbReference type="OrthoDB" id="536211at2759"/>
<keyword evidence="6" id="KW-0378">Hydrolase</keyword>
<dbReference type="Proteomes" id="UP000076881">
    <property type="component" value="Unassembled WGS sequence"/>
</dbReference>
<dbReference type="GO" id="GO:0008237">
    <property type="term" value="F:metallopeptidase activity"/>
    <property type="evidence" value="ECO:0007669"/>
    <property type="project" value="UniProtKB-KW"/>
</dbReference>
<comment type="function">
    <text evidence="1">Secreted metalloproteinase that allows assimilation of proteinaceous substrates.</text>
</comment>
<organism evidence="11 12">
    <name type="scientific">Akanthomyces lecanii RCEF 1005</name>
    <dbReference type="NCBI Taxonomy" id="1081108"/>
    <lineage>
        <taxon>Eukaryota</taxon>
        <taxon>Fungi</taxon>
        <taxon>Dikarya</taxon>
        <taxon>Ascomycota</taxon>
        <taxon>Pezizomycotina</taxon>
        <taxon>Sordariomycetes</taxon>
        <taxon>Hypocreomycetidae</taxon>
        <taxon>Hypocreales</taxon>
        <taxon>Cordycipitaceae</taxon>
        <taxon>Akanthomyces</taxon>
        <taxon>Cordyceps confragosa</taxon>
    </lineage>
</organism>
<evidence type="ECO:0000256" key="1">
    <source>
        <dbReference type="ARBA" id="ARBA00003174"/>
    </source>
</evidence>
<dbReference type="GO" id="GO:0006508">
    <property type="term" value="P:proteolysis"/>
    <property type="evidence" value="ECO:0007669"/>
    <property type="project" value="UniProtKB-KW"/>
</dbReference>
<proteinExistence type="inferred from homology"/>
<evidence type="ECO:0000256" key="6">
    <source>
        <dbReference type="ARBA" id="ARBA00022801"/>
    </source>
</evidence>
<evidence type="ECO:0000256" key="4">
    <source>
        <dbReference type="ARBA" id="ARBA00022723"/>
    </source>
</evidence>
<dbReference type="PANTHER" id="PTHR47466">
    <property type="match status" value="1"/>
</dbReference>
<evidence type="ECO:0000256" key="2">
    <source>
        <dbReference type="ARBA" id="ARBA00008721"/>
    </source>
</evidence>
<name>A0A162N5J9_CORDF</name>
<dbReference type="PANTHER" id="PTHR47466:SF1">
    <property type="entry name" value="METALLOPROTEASE MEP1 (AFU_ORTHOLOGUE AFUA_1G07730)-RELATED"/>
    <property type="match status" value="1"/>
</dbReference>
<evidence type="ECO:0000256" key="7">
    <source>
        <dbReference type="ARBA" id="ARBA00022833"/>
    </source>
</evidence>
<comment type="similarity">
    <text evidence="2">Belongs to the peptidase M43B family.</text>
</comment>
<dbReference type="Pfam" id="PF05572">
    <property type="entry name" value="Peptidase_M43"/>
    <property type="match status" value="1"/>
</dbReference>
<dbReference type="AlphaFoldDB" id="A0A162N5J9"/>
<keyword evidence="9" id="KW-1015">Disulfide bond</keyword>
<feature type="domain" description="Peptidase M43 pregnancy-associated plasma-A" evidence="10">
    <location>
        <begin position="143"/>
        <end position="223"/>
    </location>
</feature>
<keyword evidence="5" id="KW-0732">Signal</keyword>
<evidence type="ECO:0000313" key="11">
    <source>
        <dbReference type="EMBL" id="OAA75889.1"/>
    </source>
</evidence>
<dbReference type="InterPro" id="IPR024079">
    <property type="entry name" value="MetalloPept_cat_dom_sf"/>
</dbReference>
<keyword evidence="4" id="KW-0479">Metal-binding</keyword>
<evidence type="ECO:0000256" key="9">
    <source>
        <dbReference type="ARBA" id="ARBA00023157"/>
    </source>
</evidence>
<dbReference type="GO" id="GO:0046872">
    <property type="term" value="F:metal ion binding"/>
    <property type="evidence" value="ECO:0007669"/>
    <property type="project" value="UniProtKB-KW"/>
</dbReference>
<protein>
    <submittedName>
        <fullName evidence="11">Peptidase M43B, pregnancy-associated plasma-A</fullName>
    </submittedName>
</protein>
<accession>A0A162N5J9</accession>